<evidence type="ECO:0000313" key="2">
    <source>
        <dbReference type="Proteomes" id="UP000005238"/>
    </source>
</evidence>
<sequence length="102" mass="11433">MVRAGAALESGCTEVTATQLVTLMKPFVANDFVLDPNTDGYLDTVLEIEKKVEATVLTFLNALKIKSRGFTAIRKHLHELYKKGELNDKIAWYLHLRRASAI</sequence>
<reference evidence="2" key="1">
    <citation type="journal article" date="2006" name="Science">
        <title>Phytophthora genome sequences uncover evolutionary origins and mechanisms of pathogenesis.</title>
        <authorList>
            <person name="Tyler B.M."/>
            <person name="Tripathy S."/>
            <person name="Zhang X."/>
            <person name="Dehal P."/>
            <person name="Jiang R.H."/>
            <person name="Aerts A."/>
            <person name="Arredondo F.D."/>
            <person name="Baxter L."/>
            <person name="Bensasson D."/>
            <person name="Beynon J.L."/>
            <person name="Chapman J."/>
            <person name="Damasceno C.M."/>
            <person name="Dorrance A.E."/>
            <person name="Dou D."/>
            <person name="Dickerman A.W."/>
            <person name="Dubchak I.L."/>
            <person name="Garbelotto M."/>
            <person name="Gijzen M."/>
            <person name="Gordon S.G."/>
            <person name="Govers F."/>
            <person name="Grunwald N.J."/>
            <person name="Huang W."/>
            <person name="Ivors K.L."/>
            <person name="Jones R.W."/>
            <person name="Kamoun S."/>
            <person name="Krampis K."/>
            <person name="Lamour K.H."/>
            <person name="Lee M.K."/>
            <person name="McDonald W.H."/>
            <person name="Medina M."/>
            <person name="Meijer H.J."/>
            <person name="Nordberg E.K."/>
            <person name="Maclean D.J."/>
            <person name="Ospina-Giraldo M.D."/>
            <person name="Morris P.F."/>
            <person name="Phuntumart V."/>
            <person name="Putnam N.H."/>
            <person name="Rash S."/>
            <person name="Rose J.K."/>
            <person name="Sakihama Y."/>
            <person name="Salamov A.A."/>
            <person name="Savidor A."/>
            <person name="Scheuring C.F."/>
            <person name="Smith B.M."/>
            <person name="Sobral B.W."/>
            <person name="Terry A."/>
            <person name="Torto-Alalibo T.A."/>
            <person name="Win J."/>
            <person name="Xu Z."/>
            <person name="Zhang H."/>
            <person name="Grigoriev I.V."/>
            <person name="Rokhsar D.S."/>
            <person name="Boore J.L."/>
        </authorList>
    </citation>
    <scope>NUCLEOTIDE SEQUENCE [LARGE SCALE GENOMIC DNA]</scope>
    <source>
        <strain evidence="2">Pr102</strain>
    </source>
</reference>
<evidence type="ECO:0000313" key="1">
    <source>
        <dbReference type="EnsemblProtists" id="Phyra73136"/>
    </source>
</evidence>
<dbReference type="AlphaFoldDB" id="H3GCG3"/>
<accession>H3GCG3</accession>
<name>H3GCG3_PHYRM</name>
<dbReference type="Proteomes" id="UP000005238">
    <property type="component" value="Unassembled WGS sequence"/>
</dbReference>
<protein>
    <submittedName>
        <fullName evidence="1">Uncharacterized protein</fullName>
    </submittedName>
</protein>
<dbReference type="EMBL" id="DS565999">
    <property type="status" value="NOT_ANNOTATED_CDS"/>
    <property type="molecule type" value="Genomic_DNA"/>
</dbReference>
<keyword evidence="2" id="KW-1185">Reference proteome</keyword>
<dbReference type="EnsemblProtists" id="Phyra73136">
    <property type="protein sequence ID" value="Phyra73136"/>
    <property type="gene ID" value="Phyra73136"/>
</dbReference>
<dbReference type="HOGENOM" id="CLU_2283034_0_0_1"/>
<reference evidence="1" key="2">
    <citation type="submission" date="2015-06" db="UniProtKB">
        <authorList>
            <consortium name="EnsemblProtists"/>
        </authorList>
    </citation>
    <scope>IDENTIFICATION</scope>
    <source>
        <strain evidence="1">Pr102</strain>
    </source>
</reference>
<proteinExistence type="predicted"/>
<organism evidence="1 2">
    <name type="scientific">Phytophthora ramorum</name>
    <name type="common">Sudden oak death agent</name>
    <dbReference type="NCBI Taxonomy" id="164328"/>
    <lineage>
        <taxon>Eukaryota</taxon>
        <taxon>Sar</taxon>
        <taxon>Stramenopiles</taxon>
        <taxon>Oomycota</taxon>
        <taxon>Peronosporomycetes</taxon>
        <taxon>Peronosporales</taxon>
        <taxon>Peronosporaceae</taxon>
        <taxon>Phytophthora</taxon>
    </lineage>
</organism>
<dbReference type="InParanoid" id="H3GCG3"/>